<name>A0ABR2W3J4_9FUNG</name>
<keyword evidence="2" id="KW-1133">Transmembrane helix</keyword>
<keyword evidence="4" id="KW-1185">Reference proteome</keyword>
<keyword evidence="2" id="KW-0812">Transmembrane</keyword>
<sequence>MNFCNPKTMGWGCGCKIKKPDFPPYRWPVVVAECEGMKADCNAKCPQDNNINTCYTACTGKYLCNTDKAPPSYLQVSDVNATPAYTSGGTPAATGTNPTNAAGTGTSTSPTDTTKPNGASLVSAGLGSSVAALVAVAYMAL</sequence>
<evidence type="ECO:0000313" key="4">
    <source>
        <dbReference type="Proteomes" id="UP001479436"/>
    </source>
</evidence>
<dbReference type="EMBL" id="JASJQH010007072">
    <property type="protein sequence ID" value="KAK9718839.1"/>
    <property type="molecule type" value="Genomic_DNA"/>
</dbReference>
<feature type="region of interest" description="Disordered" evidence="1">
    <location>
        <begin position="87"/>
        <end position="116"/>
    </location>
</feature>
<accession>A0ABR2W3J4</accession>
<reference evidence="3 4" key="1">
    <citation type="submission" date="2023-04" db="EMBL/GenBank/DDBJ databases">
        <title>Genome of Basidiobolus ranarum AG-B5.</title>
        <authorList>
            <person name="Stajich J.E."/>
            <person name="Carter-House D."/>
            <person name="Gryganskyi A."/>
        </authorList>
    </citation>
    <scope>NUCLEOTIDE SEQUENCE [LARGE SCALE GENOMIC DNA]</scope>
    <source>
        <strain evidence="3 4">AG-B5</strain>
    </source>
</reference>
<gene>
    <name evidence="3" type="ORF">K7432_005171</name>
</gene>
<evidence type="ECO:0000313" key="3">
    <source>
        <dbReference type="EMBL" id="KAK9718839.1"/>
    </source>
</evidence>
<protein>
    <submittedName>
        <fullName evidence="3">Uncharacterized protein</fullName>
    </submittedName>
</protein>
<keyword evidence="2" id="KW-0472">Membrane</keyword>
<evidence type="ECO:0000256" key="1">
    <source>
        <dbReference type="SAM" id="MobiDB-lite"/>
    </source>
</evidence>
<feature type="transmembrane region" description="Helical" evidence="2">
    <location>
        <begin position="119"/>
        <end position="140"/>
    </location>
</feature>
<evidence type="ECO:0000256" key="2">
    <source>
        <dbReference type="SAM" id="Phobius"/>
    </source>
</evidence>
<dbReference type="Proteomes" id="UP001479436">
    <property type="component" value="Unassembled WGS sequence"/>
</dbReference>
<proteinExistence type="predicted"/>
<comment type="caution">
    <text evidence="3">The sequence shown here is derived from an EMBL/GenBank/DDBJ whole genome shotgun (WGS) entry which is preliminary data.</text>
</comment>
<organism evidence="3 4">
    <name type="scientific">Basidiobolus ranarum</name>
    <dbReference type="NCBI Taxonomy" id="34480"/>
    <lineage>
        <taxon>Eukaryota</taxon>
        <taxon>Fungi</taxon>
        <taxon>Fungi incertae sedis</taxon>
        <taxon>Zoopagomycota</taxon>
        <taxon>Entomophthoromycotina</taxon>
        <taxon>Basidiobolomycetes</taxon>
        <taxon>Basidiobolales</taxon>
        <taxon>Basidiobolaceae</taxon>
        <taxon>Basidiobolus</taxon>
    </lineage>
</organism>